<dbReference type="SMART" id="SM00903">
    <property type="entry name" value="Flavin_Reduct"/>
    <property type="match status" value="1"/>
</dbReference>
<keyword evidence="1" id="KW-0560">Oxidoreductase</keyword>
<name>A0A4R1BHM3_9ACTN</name>
<dbReference type="EMBL" id="SKBU01000015">
    <property type="protein sequence ID" value="TCJ16786.1"/>
    <property type="molecule type" value="Genomic_DNA"/>
</dbReference>
<keyword evidence="4" id="KW-1185">Reference proteome</keyword>
<gene>
    <name evidence="3" type="ORF">E0L93_08675</name>
</gene>
<dbReference type="AlphaFoldDB" id="A0A4R1BHM3"/>
<dbReference type="Gene3D" id="2.30.110.10">
    <property type="entry name" value="Electron Transport, Fmn-binding Protein, Chain A"/>
    <property type="match status" value="1"/>
</dbReference>
<proteinExistence type="predicted"/>
<evidence type="ECO:0000259" key="2">
    <source>
        <dbReference type="SMART" id="SM00903"/>
    </source>
</evidence>
<dbReference type="Pfam" id="PF01613">
    <property type="entry name" value="Flavin_Reduct"/>
    <property type="match status" value="1"/>
</dbReference>
<evidence type="ECO:0000313" key="3">
    <source>
        <dbReference type="EMBL" id="TCJ16786.1"/>
    </source>
</evidence>
<evidence type="ECO:0000313" key="4">
    <source>
        <dbReference type="Proteomes" id="UP000295244"/>
    </source>
</evidence>
<dbReference type="InterPro" id="IPR002563">
    <property type="entry name" value="Flavin_Rdtase-like_dom"/>
</dbReference>
<organism evidence="3 4">
    <name type="scientific">Rubrobacter taiwanensis</name>
    <dbReference type="NCBI Taxonomy" id="185139"/>
    <lineage>
        <taxon>Bacteria</taxon>
        <taxon>Bacillati</taxon>
        <taxon>Actinomycetota</taxon>
        <taxon>Rubrobacteria</taxon>
        <taxon>Rubrobacterales</taxon>
        <taxon>Rubrobacteraceae</taxon>
        <taxon>Rubrobacter</taxon>
    </lineage>
</organism>
<feature type="domain" description="Flavin reductase like" evidence="2">
    <location>
        <begin position="21"/>
        <end position="167"/>
    </location>
</feature>
<dbReference type="SUPFAM" id="SSF50475">
    <property type="entry name" value="FMN-binding split barrel"/>
    <property type="match status" value="1"/>
</dbReference>
<dbReference type="Proteomes" id="UP000295244">
    <property type="component" value="Unassembled WGS sequence"/>
</dbReference>
<dbReference type="PANTHER" id="PTHR30466:SF1">
    <property type="entry name" value="FMN REDUCTASE (NADH) RUTF"/>
    <property type="match status" value="1"/>
</dbReference>
<dbReference type="InterPro" id="IPR012349">
    <property type="entry name" value="Split_barrel_FMN-bd"/>
</dbReference>
<dbReference type="PANTHER" id="PTHR30466">
    <property type="entry name" value="FLAVIN REDUCTASE"/>
    <property type="match status" value="1"/>
</dbReference>
<dbReference type="OrthoDB" id="9792858at2"/>
<evidence type="ECO:0000256" key="1">
    <source>
        <dbReference type="ARBA" id="ARBA00023002"/>
    </source>
</evidence>
<dbReference type="GO" id="GO:0010181">
    <property type="term" value="F:FMN binding"/>
    <property type="evidence" value="ECO:0007669"/>
    <property type="project" value="InterPro"/>
</dbReference>
<dbReference type="GO" id="GO:0042602">
    <property type="term" value="F:riboflavin reductase (NADPH) activity"/>
    <property type="evidence" value="ECO:0007669"/>
    <property type="project" value="TreeGrafter"/>
</dbReference>
<comment type="caution">
    <text evidence="3">The sequence shown here is derived from an EMBL/GenBank/DDBJ whole genome shotgun (WGS) entry which is preliminary data.</text>
</comment>
<accession>A0A4R1BHM3</accession>
<protein>
    <submittedName>
        <fullName evidence="3">Flavin reductase</fullName>
    </submittedName>
</protein>
<dbReference type="InterPro" id="IPR050268">
    <property type="entry name" value="NADH-dep_flavin_reductase"/>
</dbReference>
<sequence length="167" mass="18277">MESREAVSNDVADLSTISSALSRLLHGVYVLSTRRGRQLSAMTAAWVMQASEHPPAVAVAVNRDNYTHDAILESETFALSILREDQVNVAAHFGTTSSEYDEKFAGIPYQRTPNGSPVLLDCLAYLDCRLRNTAHIGSYTVFVGEVTAAEIMDETGSPLIYEASEYE</sequence>
<reference evidence="3 4" key="1">
    <citation type="submission" date="2019-03" db="EMBL/GenBank/DDBJ databases">
        <title>Whole genome sequence of a novel Rubrobacter taiwanensis strain, isolated from Yellowstone National Park.</title>
        <authorList>
            <person name="Freed S."/>
            <person name="Ramaley R.F."/>
            <person name="Kyndt J.A."/>
        </authorList>
    </citation>
    <scope>NUCLEOTIDE SEQUENCE [LARGE SCALE GENOMIC DNA]</scope>
    <source>
        <strain evidence="3 4">Yellowstone</strain>
    </source>
</reference>